<comment type="caution">
    <text evidence="18">The sequence shown here is derived from an EMBL/GenBank/DDBJ whole genome shotgun (WGS) entry which is preliminary data.</text>
</comment>
<evidence type="ECO:0000256" key="9">
    <source>
        <dbReference type="ARBA" id="ARBA00022824"/>
    </source>
</evidence>
<reference evidence="18 19" key="1">
    <citation type="journal article" date="2018" name="Nat. Ecol. Evol.">
        <title>Genomic signatures of mitonuclear coevolution across populations of Tigriopus californicus.</title>
        <authorList>
            <person name="Barreto F.S."/>
            <person name="Watson E.T."/>
            <person name="Lima T.G."/>
            <person name="Willett C.S."/>
            <person name="Edmands S."/>
            <person name="Li W."/>
            <person name="Burton R.S."/>
        </authorList>
    </citation>
    <scope>NUCLEOTIDE SEQUENCE [LARGE SCALE GENOMIC DNA]</scope>
    <source>
        <strain evidence="18 19">San Diego</strain>
    </source>
</reference>
<dbReference type="EMBL" id="VCGU01000008">
    <property type="protein sequence ID" value="TRY72252.1"/>
    <property type="molecule type" value="Genomic_DNA"/>
</dbReference>
<comment type="similarity">
    <text evidence="5">Belongs to the sulfatase family.</text>
</comment>
<evidence type="ECO:0000256" key="4">
    <source>
        <dbReference type="ARBA" id="ARBA00004348"/>
    </source>
</evidence>
<evidence type="ECO:0000256" key="1">
    <source>
        <dbReference type="ARBA" id="ARBA00001913"/>
    </source>
</evidence>
<evidence type="ECO:0000256" key="8">
    <source>
        <dbReference type="ARBA" id="ARBA00022801"/>
    </source>
</evidence>
<keyword evidence="6" id="KW-0479">Metal-binding</keyword>
<feature type="region of interest" description="Disordered" evidence="14">
    <location>
        <begin position="1095"/>
        <end position="1116"/>
    </location>
</feature>
<feature type="compositionally biased region" description="Basic residues" evidence="14">
    <location>
        <begin position="930"/>
        <end position="951"/>
    </location>
</feature>
<keyword evidence="7 15" id="KW-0732">Signal</keyword>
<dbReference type="PANTHER" id="PTHR43108">
    <property type="entry name" value="N-ACETYLGLUCOSAMINE-6-SULFATASE FAMILY MEMBER"/>
    <property type="match status" value="1"/>
</dbReference>
<evidence type="ECO:0000256" key="6">
    <source>
        <dbReference type="ARBA" id="ARBA00022723"/>
    </source>
</evidence>
<dbReference type="FunFam" id="3.40.720.10:FF:000050">
    <property type="entry name" value="Extracellular sulfatase SULF-1"/>
    <property type="match status" value="1"/>
</dbReference>
<feature type="domain" description="Extracellular sulfatase C-terminal" evidence="17">
    <location>
        <begin position="736"/>
        <end position="836"/>
    </location>
</feature>
<dbReference type="OMA" id="PPSHMEG"/>
<feature type="region of interest" description="Disordered" evidence="14">
    <location>
        <begin position="847"/>
        <end position="881"/>
    </location>
</feature>
<feature type="compositionally biased region" description="Acidic residues" evidence="14">
    <location>
        <begin position="862"/>
        <end position="881"/>
    </location>
</feature>
<evidence type="ECO:0000256" key="12">
    <source>
        <dbReference type="ARBA" id="ARBA00023180"/>
    </source>
</evidence>
<dbReference type="SUPFAM" id="SSF53649">
    <property type="entry name" value="Alkaline phosphatase-like"/>
    <property type="match status" value="1"/>
</dbReference>
<dbReference type="GO" id="GO:0008449">
    <property type="term" value="F:N-acetylglucosamine-6-sulfatase activity"/>
    <property type="evidence" value="ECO:0007669"/>
    <property type="project" value="TreeGrafter"/>
</dbReference>
<dbReference type="GO" id="GO:0005783">
    <property type="term" value="C:endoplasmic reticulum"/>
    <property type="evidence" value="ECO:0007669"/>
    <property type="project" value="UniProtKB-SubCell"/>
</dbReference>
<keyword evidence="11" id="KW-0333">Golgi apparatus</keyword>
<accession>A0A553P3P1</accession>
<dbReference type="Gene3D" id="3.40.720.10">
    <property type="entry name" value="Alkaline Phosphatase, subunit A"/>
    <property type="match status" value="1"/>
</dbReference>
<comment type="cofactor">
    <cofactor evidence="1">
        <name>Ca(2+)</name>
        <dbReference type="ChEBI" id="CHEBI:29108"/>
    </cofactor>
</comment>
<feature type="compositionally biased region" description="Basic residues" evidence="14">
    <location>
        <begin position="1097"/>
        <end position="1116"/>
    </location>
</feature>
<feature type="coiled-coil region" evidence="13">
    <location>
        <begin position="806"/>
        <end position="833"/>
    </location>
</feature>
<keyword evidence="9" id="KW-0256">Endoplasmic reticulum</keyword>
<dbReference type="PROSITE" id="PS00523">
    <property type="entry name" value="SULFATASE_1"/>
    <property type="match status" value="1"/>
</dbReference>
<evidence type="ECO:0000256" key="14">
    <source>
        <dbReference type="SAM" id="MobiDB-lite"/>
    </source>
</evidence>
<dbReference type="OrthoDB" id="96314at2759"/>
<sequence length="1116" mass="130181">MHLKTCLVLFLTLVLFISWIHASGLENQSQNKRGLRRLRKQERKLLQRFRRRFHRDFDLKSADLFRGPGSRKAHKSLRRIRDEYTRKGFRRNPPPPPLSPHQPPLKKNPVKPSLIPDDYDRTKKRPNIILIMTDDQDVELGSLQFMPKLNRFLREEGAYFEHGYVTTPMCCPSRSSMLTGLYVHNHQVLTNNDNCSSTEWVEKHEPRSFATYLQEAGYKTAYFGKYLNKYNGNRIPVGWDEWAGLVRNSRFYNYTINRNGEKVRYGFDYAKDYYPDLITNDSLSFFKSAKSRSPDQPVMMVMSFPGPHGPEDSAPQYSDLFFNVTTHHTPAYDYAPNPDKQWILQVTDRMEPIHRKFTDVLMTKRLQTLQSIDEAIAKLHGTLKDIEELENTYIVYTSDHGYHLGQFGLVKGKSFPFEMDIKVPFFVRGPGFEAGSTLGQPVLNIDLAPTFLDMAGLPKPPHMDGKSILDVINSNLVGKWRDSFLVERGKMTTLRFDKMHNVKNNEMPPGDVNTERGKEILAKKRLNKQARLAIECLKPKFQDPCQPYQKHHCVLKRNGGWKFKRCRLSISARHLLPPVQLPTCHCIPGDEFGWRKPLGESESEFQARIDQLYGGPHGSDNGTEEWKVDRNLLRRHRGNGVSRRERKLLRQEQKFLASFAGWRHRPRRKSGRRHHQRWRRDLDFEDMDNVTSTNMTPIAPTTTSSTMSPTSPRTMLASSDVPSSVVEEEAPLEMVLDEIAQDEIQEVDIIMEDISDEIKDLQQSINVSESSSANSPVELECRVMDDHEVNCSTKVFESPDALRTSRALINEQIRRLRAQLNELKEIRKHLKNTRPYQDFEFDYDDLSFSESGQLSPTPNLQDADEEGEEDASDVDDQDDEEDDLGYLLERIPSNAVQCKCNETARERLQSFNRAQREQIKLERLRKRLRRREQRQRIKARKSRRESRKSKVKNCVTGQEDSSLNCFAHDNDHWRTAPFWTSGKFCACTNSNTNTYWCVRTVNATHNYLYCEFVSGTITYYDLNIDPYQLRNIYQTLTDQELNYMHIQLRAHMSYSGYDDFEGGQRLRRKLEGKPKGHKKHRDPFSRRYGRFLPSSKALHHRRRARNRKHRRRVSSF</sequence>
<evidence type="ECO:0000256" key="2">
    <source>
        <dbReference type="ARBA" id="ARBA00004240"/>
    </source>
</evidence>
<name>A0A553P3P1_TIGCA</name>
<evidence type="ECO:0000256" key="10">
    <source>
        <dbReference type="ARBA" id="ARBA00022837"/>
    </source>
</evidence>
<gene>
    <name evidence="18" type="ORF">TCAL_00211</name>
</gene>
<evidence type="ECO:0000256" key="5">
    <source>
        <dbReference type="ARBA" id="ARBA00008779"/>
    </source>
</evidence>
<dbReference type="AlphaFoldDB" id="A0A553P3P1"/>
<comment type="subcellular location">
    <subcellularLocation>
        <location evidence="3">Cell surface</location>
    </subcellularLocation>
    <subcellularLocation>
        <location evidence="2">Endoplasmic reticulum</location>
    </subcellularLocation>
    <subcellularLocation>
        <location evidence="4">Golgi apparatus</location>
        <location evidence="4">Golgi stack</location>
    </subcellularLocation>
</comment>
<evidence type="ECO:0008006" key="20">
    <source>
        <dbReference type="Google" id="ProtNLM"/>
    </source>
</evidence>
<feature type="coiled-coil region" evidence="13">
    <location>
        <begin position="744"/>
        <end position="771"/>
    </location>
</feature>
<feature type="region of interest" description="Disordered" evidence="14">
    <location>
        <begin position="1069"/>
        <end position="1088"/>
    </location>
</feature>
<feature type="domain" description="Sulfatase N-terminal" evidence="16">
    <location>
        <begin position="126"/>
        <end position="456"/>
    </location>
</feature>
<keyword evidence="10" id="KW-0106">Calcium</keyword>
<evidence type="ECO:0000256" key="13">
    <source>
        <dbReference type="SAM" id="Coils"/>
    </source>
</evidence>
<feature type="compositionally biased region" description="Low complexity" evidence="14">
    <location>
        <begin position="695"/>
        <end position="717"/>
    </location>
</feature>
<dbReference type="InterPro" id="IPR024607">
    <property type="entry name" value="Sulfatase_CS"/>
</dbReference>
<dbReference type="GO" id="GO:0046872">
    <property type="term" value="F:metal ion binding"/>
    <property type="evidence" value="ECO:0007669"/>
    <property type="project" value="UniProtKB-KW"/>
</dbReference>
<evidence type="ECO:0000256" key="11">
    <source>
        <dbReference type="ARBA" id="ARBA00023034"/>
    </source>
</evidence>
<evidence type="ECO:0000313" key="18">
    <source>
        <dbReference type="EMBL" id="TRY72252.1"/>
    </source>
</evidence>
<feature type="region of interest" description="Disordered" evidence="14">
    <location>
        <begin position="84"/>
        <end position="119"/>
    </location>
</feature>
<evidence type="ECO:0000256" key="7">
    <source>
        <dbReference type="ARBA" id="ARBA00022729"/>
    </source>
</evidence>
<dbReference type="STRING" id="6832.A0A553P3P1"/>
<feature type="compositionally biased region" description="Pro residues" evidence="14">
    <location>
        <begin position="92"/>
        <end position="103"/>
    </location>
</feature>
<keyword evidence="13" id="KW-0175">Coiled coil</keyword>
<dbReference type="Pfam" id="PF00884">
    <property type="entry name" value="Sulfatase"/>
    <property type="match status" value="1"/>
</dbReference>
<feature type="compositionally biased region" description="Polar residues" evidence="14">
    <location>
        <begin position="848"/>
        <end position="860"/>
    </location>
</feature>
<dbReference type="InterPro" id="IPR017850">
    <property type="entry name" value="Alkaline_phosphatase_core_sf"/>
</dbReference>
<evidence type="ECO:0000259" key="17">
    <source>
        <dbReference type="Pfam" id="PF12548"/>
    </source>
</evidence>
<keyword evidence="12" id="KW-0325">Glycoprotein</keyword>
<evidence type="ECO:0000259" key="16">
    <source>
        <dbReference type="Pfam" id="PF00884"/>
    </source>
</evidence>
<proteinExistence type="inferred from homology"/>
<dbReference type="GO" id="GO:0005795">
    <property type="term" value="C:Golgi stack"/>
    <property type="evidence" value="ECO:0007669"/>
    <property type="project" value="UniProtKB-SubCell"/>
</dbReference>
<evidence type="ECO:0000256" key="15">
    <source>
        <dbReference type="SAM" id="SignalP"/>
    </source>
</evidence>
<dbReference type="InterPro" id="IPR000917">
    <property type="entry name" value="Sulfatase_N"/>
</dbReference>
<keyword evidence="19" id="KW-1185">Reference proteome</keyword>
<protein>
    <recommendedName>
        <fullName evidence="20">Sulfatase N-terminal domain-containing protein</fullName>
    </recommendedName>
</protein>
<dbReference type="GO" id="GO:0009986">
    <property type="term" value="C:cell surface"/>
    <property type="evidence" value="ECO:0007669"/>
    <property type="project" value="UniProtKB-SubCell"/>
</dbReference>
<feature type="region of interest" description="Disordered" evidence="14">
    <location>
        <begin position="930"/>
        <end position="953"/>
    </location>
</feature>
<evidence type="ECO:0000313" key="19">
    <source>
        <dbReference type="Proteomes" id="UP000318571"/>
    </source>
</evidence>
<feature type="region of interest" description="Disordered" evidence="14">
    <location>
        <begin position="689"/>
        <end position="717"/>
    </location>
</feature>
<dbReference type="Pfam" id="PF12548">
    <property type="entry name" value="DUF3740"/>
    <property type="match status" value="1"/>
</dbReference>
<dbReference type="CDD" id="cd16147">
    <property type="entry name" value="G6S"/>
    <property type="match status" value="1"/>
</dbReference>
<keyword evidence="8" id="KW-0378">Hydrolase</keyword>
<dbReference type="InterPro" id="IPR024609">
    <property type="entry name" value="Extracellular_sulfatase_C"/>
</dbReference>
<dbReference type="GO" id="GO:0005539">
    <property type="term" value="F:glycosaminoglycan binding"/>
    <property type="evidence" value="ECO:0007669"/>
    <property type="project" value="TreeGrafter"/>
</dbReference>
<organism evidence="18 19">
    <name type="scientific">Tigriopus californicus</name>
    <name type="common">Marine copepod</name>
    <dbReference type="NCBI Taxonomy" id="6832"/>
    <lineage>
        <taxon>Eukaryota</taxon>
        <taxon>Metazoa</taxon>
        <taxon>Ecdysozoa</taxon>
        <taxon>Arthropoda</taxon>
        <taxon>Crustacea</taxon>
        <taxon>Multicrustacea</taxon>
        <taxon>Hexanauplia</taxon>
        <taxon>Copepoda</taxon>
        <taxon>Harpacticoida</taxon>
        <taxon>Harpacticidae</taxon>
        <taxon>Tigriopus</taxon>
    </lineage>
</organism>
<feature type="signal peptide" evidence="15">
    <location>
        <begin position="1"/>
        <end position="22"/>
    </location>
</feature>
<dbReference type="PANTHER" id="PTHR43108:SF16">
    <property type="entry name" value="EXTRACELLULAR SULFATASE SULF-1 HOMOLOG"/>
    <property type="match status" value="1"/>
</dbReference>
<dbReference type="Proteomes" id="UP000318571">
    <property type="component" value="Chromosome 7"/>
</dbReference>
<feature type="chain" id="PRO_5022211368" description="Sulfatase N-terminal domain-containing protein" evidence="15">
    <location>
        <begin position="23"/>
        <end position="1116"/>
    </location>
</feature>
<evidence type="ECO:0000256" key="3">
    <source>
        <dbReference type="ARBA" id="ARBA00004241"/>
    </source>
</evidence>